<gene>
    <name evidence="1" type="ORF">AGLY_012855</name>
</gene>
<sequence length="208" mass="23079">MLQERWNDMVVRVSITPWELFSALRSFLLHTGWYKFYVLHSITIDKRVKTMLSKAPLSYTSVPISSDSSDLMLFRSMVELSTSEASVVVVVGDRDSAQTVWRQAAALGLLPTGNVAWLWLDIGNSSGGGVNATGKRRGNVPVGMLSLRPVVPPQEDKHTVRAAVRVFSECIKDVMSARCEGWTPKLSRVSDACVDILRGTEFPSDLHR</sequence>
<dbReference type="AlphaFoldDB" id="A0A6G0T9Y9"/>
<dbReference type="Gene3D" id="3.40.50.2300">
    <property type="match status" value="1"/>
</dbReference>
<dbReference type="Proteomes" id="UP000475862">
    <property type="component" value="Unassembled WGS sequence"/>
</dbReference>
<evidence type="ECO:0000313" key="1">
    <source>
        <dbReference type="EMBL" id="KAE9527575.1"/>
    </source>
</evidence>
<protein>
    <recommendedName>
        <fullName evidence="3">Receptor ligand binding region domain-containing protein</fullName>
    </recommendedName>
</protein>
<evidence type="ECO:0000313" key="2">
    <source>
        <dbReference type="Proteomes" id="UP000475862"/>
    </source>
</evidence>
<dbReference type="EMBL" id="VYZN01000052">
    <property type="protein sequence ID" value="KAE9527575.1"/>
    <property type="molecule type" value="Genomic_DNA"/>
</dbReference>
<dbReference type="InterPro" id="IPR028082">
    <property type="entry name" value="Peripla_BP_I"/>
</dbReference>
<keyword evidence="2" id="KW-1185">Reference proteome</keyword>
<comment type="caution">
    <text evidence="1">The sequence shown here is derived from an EMBL/GenBank/DDBJ whole genome shotgun (WGS) entry which is preliminary data.</text>
</comment>
<organism evidence="1 2">
    <name type="scientific">Aphis glycines</name>
    <name type="common">Soybean aphid</name>
    <dbReference type="NCBI Taxonomy" id="307491"/>
    <lineage>
        <taxon>Eukaryota</taxon>
        <taxon>Metazoa</taxon>
        <taxon>Ecdysozoa</taxon>
        <taxon>Arthropoda</taxon>
        <taxon>Hexapoda</taxon>
        <taxon>Insecta</taxon>
        <taxon>Pterygota</taxon>
        <taxon>Neoptera</taxon>
        <taxon>Paraneoptera</taxon>
        <taxon>Hemiptera</taxon>
        <taxon>Sternorrhyncha</taxon>
        <taxon>Aphidomorpha</taxon>
        <taxon>Aphidoidea</taxon>
        <taxon>Aphididae</taxon>
        <taxon>Aphidini</taxon>
        <taxon>Aphis</taxon>
        <taxon>Aphis</taxon>
    </lineage>
</organism>
<dbReference type="OrthoDB" id="7790442at2759"/>
<reference evidence="1 2" key="1">
    <citation type="submission" date="2019-08" db="EMBL/GenBank/DDBJ databases">
        <title>The genome of the soybean aphid Biotype 1, its phylome, world population structure and adaptation to the North American continent.</title>
        <authorList>
            <person name="Giordano R."/>
            <person name="Donthu R.K."/>
            <person name="Hernandez A.G."/>
            <person name="Wright C.L."/>
            <person name="Zimin A.V."/>
        </authorList>
    </citation>
    <scope>NUCLEOTIDE SEQUENCE [LARGE SCALE GENOMIC DNA]</scope>
    <source>
        <tissue evidence="1">Whole aphids</tissue>
    </source>
</reference>
<proteinExistence type="predicted"/>
<dbReference type="SUPFAM" id="SSF53822">
    <property type="entry name" value="Periplasmic binding protein-like I"/>
    <property type="match status" value="1"/>
</dbReference>
<evidence type="ECO:0008006" key="3">
    <source>
        <dbReference type="Google" id="ProtNLM"/>
    </source>
</evidence>
<accession>A0A6G0T9Y9</accession>
<name>A0A6G0T9Y9_APHGL</name>